<evidence type="ECO:0000259" key="1">
    <source>
        <dbReference type="Pfam" id="PF20700"/>
    </source>
</evidence>
<feature type="domain" description="Mutator-like transposase" evidence="1">
    <location>
        <begin position="1"/>
        <end position="164"/>
    </location>
</feature>
<evidence type="ECO:0000313" key="2">
    <source>
        <dbReference type="EMBL" id="WAQ97719.1"/>
    </source>
</evidence>
<dbReference type="Pfam" id="PF20700">
    <property type="entry name" value="Mutator"/>
    <property type="match status" value="1"/>
</dbReference>
<dbReference type="InterPro" id="IPR049012">
    <property type="entry name" value="Mutator_transp_dom"/>
</dbReference>
<sequence>MINLGVGESQISAIFAELNLPGISKTALKAHEREIGPSIESVAEISCTTAIQQEMMLLQAVNSMDPAGDHVETDASADGALQKRGSNSLSGHVTVIGKLSKKCVSYSVAKKTCTTRKVAKRNKMKAKLHSCRKKLEWLVESDGALSHIYLFTGCETKGVEYRTLDNGRRFNHLYSRQAVFISRP</sequence>
<reference evidence="2" key="1">
    <citation type="submission" date="2022-11" db="EMBL/GenBank/DDBJ databases">
        <title>Centuries of genome instability and evolution in soft-shell clam transmissible cancer (bioRxiv).</title>
        <authorList>
            <person name="Hart S.F.M."/>
            <person name="Yonemitsu M.A."/>
            <person name="Giersch R.M."/>
            <person name="Beal B.F."/>
            <person name="Arriagada G."/>
            <person name="Davis B.W."/>
            <person name="Ostrander E.A."/>
            <person name="Goff S.P."/>
            <person name="Metzger M.J."/>
        </authorList>
    </citation>
    <scope>NUCLEOTIDE SEQUENCE</scope>
    <source>
        <strain evidence="2">MELC-2E11</strain>
        <tissue evidence="2">Siphon/mantle</tissue>
    </source>
</reference>
<protein>
    <recommendedName>
        <fullName evidence="1">Mutator-like transposase domain-containing protein</fullName>
    </recommendedName>
</protein>
<keyword evidence="3" id="KW-1185">Reference proteome</keyword>
<evidence type="ECO:0000313" key="3">
    <source>
        <dbReference type="Proteomes" id="UP001164746"/>
    </source>
</evidence>
<dbReference type="EMBL" id="CP111014">
    <property type="protein sequence ID" value="WAQ97719.1"/>
    <property type="molecule type" value="Genomic_DNA"/>
</dbReference>
<name>A0ABY7DK47_MYAAR</name>
<gene>
    <name evidence="2" type="ORF">MAR_022092</name>
</gene>
<proteinExistence type="predicted"/>
<accession>A0ABY7DK47</accession>
<dbReference type="Proteomes" id="UP001164746">
    <property type="component" value="Chromosome 3"/>
</dbReference>
<organism evidence="2 3">
    <name type="scientific">Mya arenaria</name>
    <name type="common">Soft-shell clam</name>
    <dbReference type="NCBI Taxonomy" id="6604"/>
    <lineage>
        <taxon>Eukaryota</taxon>
        <taxon>Metazoa</taxon>
        <taxon>Spiralia</taxon>
        <taxon>Lophotrochozoa</taxon>
        <taxon>Mollusca</taxon>
        <taxon>Bivalvia</taxon>
        <taxon>Autobranchia</taxon>
        <taxon>Heteroconchia</taxon>
        <taxon>Euheterodonta</taxon>
        <taxon>Imparidentia</taxon>
        <taxon>Neoheterodontei</taxon>
        <taxon>Myida</taxon>
        <taxon>Myoidea</taxon>
        <taxon>Myidae</taxon>
        <taxon>Mya</taxon>
    </lineage>
</organism>